<reference evidence="2 3" key="1">
    <citation type="submission" date="2016-02" db="EMBL/GenBank/DDBJ databases">
        <title>Genome analysis of coral dinoflagellate symbionts highlights evolutionary adaptations to a symbiotic lifestyle.</title>
        <authorList>
            <person name="Aranda M."/>
            <person name="Li Y."/>
            <person name="Liew Y.J."/>
            <person name="Baumgarten S."/>
            <person name="Simakov O."/>
            <person name="Wilson M."/>
            <person name="Piel J."/>
            <person name="Ashoor H."/>
            <person name="Bougouffa S."/>
            <person name="Bajic V.B."/>
            <person name="Ryu T."/>
            <person name="Ravasi T."/>
            <person name="Bayer T."/>
            <person name="Micklem G."/>
            <person name="Kim H."/>
            <person name="Bhak J."/>
            <person name="Lajeunesse T.C."/>
            <person name="Voolstra C.R."/>
        </authorList>
    </citation>
    <scope>NUCLEOTIDE SEQUENCE [LARGE SCALE GENOMIC DNA]</scope>
    <source>
        <strain evidence="2 3">CCMP2467</strain>
    </source>
</reference>
<comment type="caution">
    <text evidence="2">The sequence shown here is derived from an EMBL/GenBank/DDBJ whole genome shotgun (WGS) entry which is preliminary data.</text>
</comment>
<keyword evidence="1" id="KW-0175">Coiled coil</keyword>
<dbReference type="OrthoDB" id="10373513at2759"/>
<name>A0A1Q9ET84_SYMMI</name>
<protein>
    <submittedName>
        <fullName evidence="2">Uncharacterized protein</fullName>
    </submittedName>
</protein>
<evidence type="ECO:0000313" key="2">
    <source>
        <dbReference type="EMBL" id="OLQ10630.1"/>
    </source>
</evidence>
<evidence type="ECO:0000256" key="1">
    <source>
        <dbReference type="SAM" id="Coils"/>
    </source>
</evidence>
<organism evidence="2 3">
    <name type="scientific">Symbiodinium microadriaticum</name>
    <name type="common">Dinoflagellate</name>
    <name type="synonym">Zooxanthella microadriatica</name>
    <dbReference type="NCBI Taxonomy" id="2951"/>
    <lineage>
        <taxon>Eukaryota</taxon>
        <taxon>Sar</taxon>
        <taxon>Alveolata</taxon>
        <taxon>Dinophyceae</taxon>
        <taxon>Suessiales</taxon>
        <taxon>Symbiodiniaceae</taxon>
        <taxon>Symbiodinium</taxon>
    </lineage>
</organism>
<keyword evidence="3" id="KW-1185">Reference proteome</keyword>
<accession>A0A1Q9ET84</accession>
<sequence>MNGCNVGETALDTGVELSEDDKESLILGTGMHQWALKEREAAETQRAQNVAELRREVVAEAERTKSNLAEVENALASAKAEARRQDSVVQPLLACRKLMPRSDQCAEPASMMHPKYRQQPTAAAVPCRRAAAPIDGEL</sequence>
<dbReference type="AlphaFoldDB" id="A0A1Q9ET84"/>
<dbReference type="EMBL" id="LSRX01000074">
    <property type="protein sequence ID" value="OLQ10630.1"/>
    <property type="molecule type" value="Genomic_DNA"/>
</dbReference>
<feature type="coiled-coil region" evidence="1">
    <location>
        <begin position="54"/>
        <end position="88"/>
    </location>
</feature>
<proteinExistence type="predicted"/>
<gene>
    <name evidence="2" type="ORF">AK812_SmicGene5574</name>
</gene>
<dbReference type="Proteomes" id="UP000186817">
    <property type="component" value="Unassembled WGS sequence"/>
</dbReference>
<evidence type="ECO:0000313" key="3">
    <source>
        <dbReference type="Proteomes" id="UP000186817"/>
    </source>
</evidence>